<feature type="transmembrane region" description="Helical" evidence="10">
    <location>
        <begin position="310"/>
        <end position="332"/>
    </location>
</feature>
<reference evidence="12 13" key="1">
    <citation type="submission" date="2020-06" db="EMBL/GenBank/DDBJ databases">
        <title>Frischella cerana isolated from Apis cerana gut homogenate.</title>
        <authorList>
            <person name="Wolter L.A."/>
            <person name="Suenami S."/>
            <person name="Miyazaki R."/>
        </authorList>
    </citation>
    <scope>NUCLEOTIDE SEQUENCE [LARGE SCALE GENOMIC DNA]</scope>
    <source>
        <strain evidence="12 13">Ac13</strain>
    </source>
</reference>
<keyword evidence="13" id="KW-1185">Reference proteome</keyword>
<feature type="transmembrane region" description="Helical" evidence="10">
    <location>
        <begin position="104"/>
        <end position="128"/>
    </location>
</feature>
<evidence type="ECO:0000256" key="9">
    <source>
        <dbReference type="RuleBase" id="RU000320"/>
    </source>
</evidence>
<feature type="transmembrane region" description="Helical" evidence="10">
    <location>
        <begin position="443"/>
        <end position="467"/>
    </location>
</feature>
<sequence>MLVWLVFLPLLGGLVGWLLDAYLQRSFAQIKQNKRNLDNSSDLICKLRDEFRLFSANWIALAFVLGSLVITGIFMLKAFNGENPELSRIEVVDLDWMPLLGIRFHLVLDGLAVLMIFLTLIITAIAIIYSRRERPNSSGLFYFCLLFMSSAVIMSFVTVDLFLFLLIWEAVSIPVYFLIVLWGRRDSNAQLRFNGASKFLIYTQVSSLLMLISIVSLALINWKLTNKWSFDSATLINTPISSYVEFLLMLGFLVAFLVRIPLLPFHGWFIQAHIESSTTGSIMISGLLVNTAIYSLLRLVIPLFPNASLTIMPIMVGLAIITLFYVAILCFNQNDIKRLIAYAHIGLMSVMTAVLYSGSLLAYQGIVIEIIAISLVIVGLFIISNLLIERYLTRNINHFIGLKSHVKYLSTLTLFFILAILGVPGTANFVGNFMMFLGSYESSAYFGVLLIIGLCLLSISIIIRIQPMFYGLVDKPIIDKKHISVKDLSLLIFILIILFFIGLYPQWSLDLCYPAMNKIQQIIGSAQTNLIKGDV</sequence>
<keyword evidence="12" id="KW-0560">Oxidoreductase</keyword>
<dbReference type="PANTHER" id="PTHR43507">
    <property type="entry name" value="NADH-UBIQUINONE OXIDOREDUCTASE CHAIN 4"/>
    <property type="match status" value="1"/>
</dbReference>
<feature type="transmembrane region" description="Helical" evidence="10">
    <location>
        <begin position="488"/>
        <end position="507"/>
    </location>
</feature>
<proteinExistence type="inferred from homology"/>
<dbReference type="RefSeq" id="WP_187754176.1">
    <property type="nucleotide sequence ID" value="NZ_JABURY010000001.1"/>
</dbReference>
<comment type="caution">
    <text evidence="12">The sequence shown here is derived from an EMBL/GenBank/DDBJ whole genome shotgun (WGS) entry which is preliminary data.</text>
</comment>
<evidence type="ECO:0000256" key="7">
    <source>
        <dbReference type="ARBA" id="ARBA00031584"/>
    </source>
</evidence>
<feature type="transmembrane region" description="Helical" evidence="10">
    <location>
        <begin position="339"/>
        <end position="356"/>
    </location>
</feature>
<evidence type="ECO:0000259" key="11">
    <source>
        <dbReference type="Pfam" id="PF00361"/>
    </source>
</evidence>
<feature type="transmembrane region" description="Helical" evidence="10">
    <location>
        <begin position="362"/>
        <end position="388"/>
    </location>
</feature>
<protein>
    <recommendedName>
        <fullName evidence="3">NADH-quinone oxidoreductase subunit M</fullName>
    </recommendedName>
    <alternativeName>
        <fullName evidence="7">NADH dehydrogenase I subunit M</fullName>
    </alternativeName>
    <alternativeName>
        <fullName evidence="8">NDH-1 subunit M</fullName>
    </alternativeName>
</protein>
<evidence type="ECO:0000256" key="6">
    <source>
        <dbReference type="ARBA" id="ARBA00023136"/>
    </source>
</evidence>
<dbReference type="InterPro" id="IPR003918">
    <property type="entry name" value="NADH_UbQ_OxRdtase"/>
</dbReference>
<accession>A0ABR7QUM1</accession>
<comment type="similarity">
    <text evidence="2">Belongs to the complex I subunit 4 family.</text>
</comment>
<evidence type="ECO:0000256" key="10">
    <source>
        <dbReference type="SAM" id="Phobius"/>
    </source>
</evidence>
<feature type="transmembrane region" description="Helical" evidence="10">
    <location>
        <begin position="163"/>
        <end position="183"/>
    </location>
</feature>
<evidence type="ECO:0000256" key="8">
    <source>
        <dbReference type="ARBA" id="ARBA00032798"/>
    </source>
</evidence>
<feature type="transmembrane region" description="Helical" evidence="10">
    <location>
        <begin position="6"/>
        <end position="23"/>
    </location>
</feature>
<evidence type="ECO:0000256" key="5">
    <source>
        <dbReference type="ARBA" id="ARBA00022989"/>
    </source>
</evidence>
<evidence type="ECO:0000313" key="13">
    <source>
        <dbReference type="Proteomes" id="UP000651208"/>
    </source>
</evidence>
<dbReference type="PRINTS" id="PR01437">
    <property type="entry name" value="NUOXDRDTASE4"/>
</dbReference>
<evidence type="ECO:0000313" key="12">
    <source>
        <dbReference type="EMBL" id="MBC9129706.1"/>
    </source>
</evidence>
<evidence type="ECO:0000256" key="1">
    <source>
        <dbReference type="ARBA" id="ARBA00004127"/>
    </source>
</evidence>
<feature type="transmembrane region" description="Helical" evidence="10">
    <location>
        <begin position="140"/>
        <end position="157"/>
    </location>
</feature>
<feature type="transmembrane region" description="Helical" evidence="10">
    <location>
        <begin position="408"/>
        <end position="431"/>
    </location>
</feature>
<keyword evidence="5 10" id="KW-1133">Transmembrane helix</keyword>
<keyword evidence="4 9" id="KW-0812">Transmembrane</keyword>
<dbReference type="PANTHER" id="PTHR43507:SF1">
    <property type="entry name" value="NADH-UBIQUINONE OXIDOREDUCTASE CHAIN 4"/>
    <property type="match status" value="1"/>
</dbReference>
<dbReference type="NCBIfam" id="TIGR01972">
    <property type="entry name" value="NDH_I_M"/>
    <property type="match status" value="1"/>
</dbReference>
<evidence type="ECO:0000256" key="4">
    <source>
        <dbReference type="ARBA" id="ARBA00022692"/>
    </source>
</evidence>
<feature type="transmembrane region" description="Helical" evidence="10">
    <location>
        <begin position="240"/>
        <end position="262"/>
    </location>
</feature>
<feature type="domain" description="NADH:quinone oxidoreductase/Mrp antiporter transmembrane" evidence="11">
    <location>
        <begin position="160"/>
        <end position="453"/>
    </location>
</feature>
<dbReference type="Proteomes" id="UP000651208">
    <property type="component" value="Unassembled WGS sequence"/>
</dbReference>
<dbReference type="InterPro" id="IPR010227">
    <property type="entry name" value="NADH_Q_OxRdtase_chainM/4"/>
</dbReference>
<dbReference type="EMBL" id="JABURY010000001">
    <property type="protein sequence ID" value="MBC9129706.1"/>
    <property type="molecule type" value="Genomic_DNA"/>
</dbReference>
<dbReference type="Pfam" id="PF00361">
    <property type="entry name" value="Proton_antipo_M"/>
    <property type="match status" value="1"/>
</dbReference>
<organism evidence="12 13">
    <name type="scientific">Frischella japonica</name>
    <dbReference type="NCBI Taxonomy" id="2741544"/>
    <lineage>
        <taxon>Bacteria</taxon>
        <taxon>Pseudomonadati</taxon>
        <taxon>Pseudomonadota</taxon>
        <taxon>Gammaproteobacteria</taxon>
        <taxon>Orbales</taxon>
        <taxon>Orbaceae</taxon>
        <taxon>Frischella</taxon>
    </lineage>
</organism>
<name>A0ABR7QUM1_9GAMM</name>
<comment type="subcellular location">
    <subcellularLocation>
        <location evidence="1">Endomembrane system</location>
        <topology evidence="1">Multi-pass membrane protein</topology>
    </subcellularLocation>
    <subcellularLocation>
        <location evidence="9">Membrane</location>
        <topology evidence="9">Multi-pass membrane protein</topology>
    </subcellularLocation>
</comment>
<gene>
    <name evidence="12" type="ORF">FcAc13_00060</name>
</gene>
<evidence type="ECO:0000256" key="2">
    <source>
        <dbReference type="ARBA" id="ARBA00009025"/>
    </source>
</evidence>
<feature type="transmembrane region" description="Helical" evidence="10">
    <location>
        <begin position="56"/>
        <end position="76"/>
    </location>
</feature>
<evidence type="ECO:0000256" key="3">
    <source>
        <dbReference type="ARBA" id="ARBA00019906"/>
    </source>
</evidence>
<dbReference type="GO" id="GO:0016491">
    <property type="term" value="F:oxidoreductase activity"/>
    <property type="evidence" value="ECO:0007669"/>
    <property type="project" value="UniProtKB-KW"/>
</dbReference>
<feature type="transmembrane region" description="Helical" evidence="10">
    <location>
        <begin position="282"/>
        <end position="304"/>
    </location>
</feature>
<dbReference type="InterPro" id="IPR001750">
    <property type="entry name" value="ND/Mrp_TM"/>
</dbReference>
<keyword evidence="6 10" id="KW-0472">Membrane</keyword>
<feature type="transmembrane region" description="Helical" evidence="10">
    <location>
        <begin position="199"/>
        <end position="220"/>
    </location>
</feature>